<dbReference type="AlphaFoldDB" id="A0A6C2TXP8"/>
<keyword evidence="1" id="KW-0732">Signal</keyword>
<evidence type="ECO:0000313" key="2">
    <source>
        <dbReference type="EMBL" id="VGO12498.1"/>
    </source>
</evidence>
<sequence>MRKNARCTIGLLAALSISALAEVVLLDEDFSSASLAKSGNLLRDSTGWVVRTVSNWELAGEALTGTGQAAAGEGACAHIIPVAGLGLSSENSLTLSFDYATTNEGETVYVHIWGCKENGTPSSATTATMNTGASNGNVWDQSNAPFDMYNLGKDNSAFTGTTGIASDAAVSGLTGSGSYTNTFDLSTFTTAPSSLDQYDYIAIGLTRNQANASGLTSFDNIKLTAEKVAVVASAVVIPEELVMDMVSPATVATGAVDFVYNSDTNLEVTITVSDQSHPGAFVALDITPLTLTNPVTSLQFEIDNARAGLANGESATGLVTFAWTELGSAANGQIIMPISSMYGFAPGQTNLFTGAVDSEWDNAANWDLARVPGALGADLAMIDSASVVNVSSNYSGIYAWETVVKGGALLNIAADLIGGADTMVGSDGDYGFVYQTAGDNEVETLTVGDAAALSNSVYTLSGGTLTTLGELVINSGGVMKVTGGSMEVATAVSSTARGVALASGGVLEISGGTYQDTSRIWGESGCTVRIIGDAADITVHQLFGRYYGSFDFILNETGVSTLKNNSWGSLGTVTFNIDGAAYTGGPKDIVLYSGGSNNGSLGSDYAVTNLGVEGVDWEIIETTNTPHTITLKILGSGYATWASGYGLTDADAAEDFDYDGDLFDNLTEYALGGNPTNDADRGYVPTYGIAGEYFEYVYARRLGDSNLVYTAEFGTDLVNTNWDSSVVSELPITGSLTNDFESVTNRVDMTGKDVGFMQLLIESL</sequence>
<feature type="chain" id="PRO_5025512757" evidence="1">
    <location>
        <begin position="22"/>
        <end position="764"/>
    </location>
</feature>
<feature type="signal peptide" evidence="1">
    <location>
        <begin position="1"/>
        <end position="21"/>
    </location>
</feature>
<evidence type="ECO:0000256" key="1">
    <source>
        <dbReference type="SAM" id="SignalP"/>
    </source>
</evidence>
<name>A0A6C2TXP8_PONDE</name>
<keyword evidence="3" id="KW-1185">Reference proteome</keyword>
<evidence type="ECO:0000313" key="3">
    <source>
        <dbReference type="Proteomes" id="UP000366872"/>
    </source>
</evidence>
<gene>
    <name evidence="2" type="ORF">PDESU_01051</name>
</gene>
<reference evidence="2 3" key="1">
    <citation type="submission" date="2019-04" db="EMBL/GenBank/DDBJ databases">
        <authorList>
            <person name="Van Vliet M D."/>
        </authorList>
    </citation>
    <scope>NUCLEOTIDE SEQUENCE [LARGE SCALE GENOMIC DNA]</scope>
    <source>
        <strain evidence="2 3">F1</strain>
    </source>
</reference>
<dbReference type="EMBL" id="CAAHFG010000001">
    <property type="protein sequence ID" value="VGO12498.1"/>
    <property type="molecule type" value="Genomic_DNA"/>
</dbReference>
<proteinExistence type="predicted"/>
<protein>
    <submittedName>
        <fullName evidence="2">Uncharacterized protein</fullName>
    </submittedName>
</protein>
<dbReference type="RefSeq" id="WP_136078156.1">
    <property type="nucleotide sequence ID" value="NZ_CAAHFG010000001.1"/>
</dbReference>
<dbReference type="Proteomes" id="UP000366872">
    <property type="component" value="Unassembled WGS sequence"/>
</dbReference>
<accession>A0A6C2TXP8</accession>
<organism evidence="2 3">
    <name type="scientific">Pontiella desulfatans</name>
    <dbReference type="NCBI Taxonomy" id="2750659"/>
    <lineage>
        <taxon>Bacteria</taxon>
        <taxon>Pseudomonadati</taxon>
        <taxon>Kiritimatiellota</taxon>
        <taxon>Kiritimatiellia</taxon>
        <taxon>Kiritimatiellales</taxon>
        <taxon>Pontiellaceae</taxon>
        <taxon>Pontiella</taxon>
    </lineage>
</organism>